<dbReference type="Pfam" id="PF13635">
    <property type="entry name" value="DUF4143"/>
    <property type="match status" value="1"/>
</dbReference>
<sequence length="407" mass="47392">MVKRDLYLKRIRPFMNKDLIKVITGIRRCGKSVMLELIQQELMKDGIPAKAIFSYNFESMTLSHLCTAKALHQDVLEKTKGHTGKVYLFFDEIQEVHEWEKAINSFRVDMDCDIYITGSNSKLLSGELSTYLAGRYVEFIMYPFSFREFVDLVQESQPGRSTTDCFRQYLLYGGMPYLWNLQYQDDPVKQYLRDLYNAVELKDIIRRKQIRDVDLLERILAYVTANIGNTFSATTISKYLKSEGRKVSPETVLNYLHAGNEAFLFYPVKRQDLVGKKILSIQEKYYLADHGIREAVIGGNMQDINLILENIVFLELKRRGYNVTVGKAGEKEIDFIAERQSERIYIQVSYLLASPETIEREFGVYQTIRDNYPKYVLSLDEFDMSRDGIIHMNIRDFLLKSDTPMAN</sequence>
<dbReference type="InterPro" id="IPR025420">
    <property type="entry name" value="DUF4143"/>
</dbReference>
<protein>
    <recommendedName>
        <fullName evidence="5">ATPase</fullName>
    </recommendedName>
</protein>
<dbReference type="PANTHER" id="PTHR33295">
    <property type="entry name" value="ATPASE"/>
    <property type="match status" value="1"/>
</dbReference>
<dbReference type="SUPFAM" id="SSF52540">
    <property type="entry name" value="P-loop containing nucleoside triphosphate hydrolases"/>
    <property type="match status" value="1"/>
</dbReference>
<feature type="domain" description="DUF4143" evidence="2">
    <location>
        <begin position="202"/>
        <end position="349"/>
    </location>
</feature>
<evidence type="ECO:0008006" key="5">
    <source>
        <dbReference type="Google" id="ProtNLM"/>
    </source>
</evidence>
<dbReference type="InterPro" id="IPR027417">
    <property type="entry name" value="P-loop_NTPase"/>
</dbReference>
<dbReference type="EMBL" id="FOQK01000009">
    <property type="protein sequence ID" value="SFH96310.1"/>
    <property type="molecule type" value="Genomic_DNA"/>
</dbReference>
<evidence type="ECO:0000313" key="4">
    <source>
        <dbReference type="Proteomes" id="UP000183639"/>
    </source>
</evidence>
<accession>A0A1I3EBF0</accession>
<dbReference type="OrthoDB" id="9801684at2"/>
<dbReference type="PANTHER" id="PTHR33295:SF20">
    <property type="entry name" value="ATPASE"/>
    <property type="match status" value="1"/>
</dbReference>
<dbReference type="InterPro" id="IPR041682">
    <property type="entry name" value="AAA_14"/>
</dbReference>
<name>A0A1I3EBF0_SELRU</name>
<evidence type="ECO:0000259" key="2">
    <source>
        <dbReference type="Pfam" id="PF13635"/>
    </source>
</evidence>
<feature type="domain" description="AAA" evidence="1">
    <location>
        <begin position="20"/>
        <end position="149"/>
    </location>
</feature>
<organism evidence="3 4">
    <name type="scientific">Selenomonas ruminantium</name>
    <dbReference type="NCBI Taxonomy" id="971"/>
    <lineage>
        <taxon>Bacteria</taxon>
        <taxon>Bacillati</taxon>
        <taxon>Bacillota</taxon>
        <taxon>Negativicutes</taxon>
        <taxon>Selenomonadales</taxon>
        <taxon>Selenomonadaceae</taxon>
        <taxon>Selenomonas</taxon>
    </lineage>
</organism>
<evidence type="ECO:0000313" key="3">
    <source>
        <dbReference type="EMBL" id="SFH96310.1"/>
    </source>
</evidence>
<proteinExistence type="predicted"/>
<gene>
    <name evidence="3" type="ORF">SAMN04487861_109101</name>
</gene>
<reference evidence="3 4" key="1">
    <citation type="submission" date="2016-10" db="EMBL/GenBank/DDBJ databases">
        <authorList>
            <person name="de Groot N.N."/>
        </authorList>
    </citation>
    <scope>NUCLEOTIDE SEQUENCE [LARGE SCALE GENOMIC DNA]</scope>
    <source>
        <strain evidence="3 4">Z108</strain>
    </source>
</reference>
<dbReference type="Proteomes" id="UP000183639">
    <property type="component" value="Unassembled WGS sequence"/>
</dbReference>
<dbReference type="Pfam" id="PF13173">
    <property type="entry name" value="AAA_14"/>
    <property type="match status" value="1"/>
</dbReference>
<evidence type="ECO:0000259" key="1">
    <source>
        <dbReference type="Pfam" id="PF13173"/>
    </source>
</evidence>
<dbReference type="AlphaFoldDB" id="A0A1I3EBF0"/>